<name>B4K8D2_DROMO</name>
<reference evidence="2 3" key="1">
    <citation type="journal article" date="2007" name="Nature">
        <title>Evolution of genes and genomes on the Drosophila phylogeny.</title>
        <authorList>
            <consortium name="Drosophila 12 Genomes Consortium"/>
            <person name="Clark A.G."/>
            <person name="Eisen M.B."/>
            <person name="Smith D.R."/>
            <person name="Bergman C.M."/>
            <person name="Oliver B."/>
            <person name="Markow T.A."/>
            <person name="Kaufman T.C."/>
            <person name="Kellis M."/>
            <person name="Gelbart W."/>
            <person name="Iyer V.N."/>
            <person name="Pollard D.A."/>
            <person name="Sackton T.B."/>
            <person name="Larracuente A.M."/>
            <person name="Singh N.D."/>
            <person name="Abad J.P."/>
            <person name="Abt D.N."/>
            <person name="Adryan B."/>
            <person name="Aguade M."/>
            <person name="Akashi H."/>
            <person name="Anderson W.W."/>
            <person name="Aquadro C.F."/>
            <person name="Ardell D.H."/>
            <person name="Arguello R."/>
            <person name="Artieri C.G."/>
            <person name="Barbash D.A."/>
            <person name="Barker D."/>
            <person name="Barsanti P."/>
            <person name="Batterham P."/>
            <person name="Batzoglou S."/>
            <person name="Begun D."/>
            <person name="Bhutkar A."/>
            <person name="Blanco E."/>
            <person name="Bosak S.A."/>
            <person name="Bradley R.K."/>
            <person name="Brand A.D."/>
            <person name="Brent M.R."/>
            <person name="Brooks A.N."/>
            <person name="Brown R.H."/>
            <person name="Butlin R.K."/>
            <person name="Caggese C."/>
            <person name="Calvi B.R."/>
            <person name="Bernardo de Carvalho A."/>
            <person name="Caspi A."/>
            <person name="Castrezana S."/>
            <person name="Celniker S.E."/>
            <person name="Chang J.L."/>
            <person name="Chapple C."/>
            <person name="Chatterji S."/>
            <person name="Chinwalla A."/>
            <person name="Civetta A."/>
            <person name="Clifton S.W."/>
            <person name="Comeron J.M."/>
            <person name="Costello J.C."/>
            <person name="Coyne J.A."/>
            <person name="Daub J."/>
            <person name="David R.G."/>
            <person name="Delcher A.L."/>
            <person name="Delehaunty K."/>
            <person name="Do C.B."/>
            <person name="Ebling H."/>
            <person name="Edwards K."/>
            <person name="Eickbush T."/>
            <person name="Evans J.D."/>
            <person name="Filipski A."/>
            <person name="Findeiss S."/>
            <person name="Freyhult E."/>
            <person name="Fulton L."/>
            <person name="Fulton R."/>
            <person name="Garcia A.C."/>
            <person name="Gardiner A."/>
            <person name="Garfield D.A."/>
            <person name="Garvin B.E."/>
            <person name="Gibson G."/>
            <person name="Gilbert D."/>
            <person name="Gnerre S."/>
            <person name="Godfrey J."/>
            <person name="Good R."/>
            <person name="Gotea V."/>
            <person name="Gravely B."/>
            <person name="Greenberg A.J."/>
            <person name="Griffiths-Jones S."/>
            <person name="Gross S."/>
            <person name="Guigo R."/>
            <person name="Gustafson E.A."/>
            <person name="Haerty W."/>
            <person name="Hahn M.W."/>
            <person name="Halligan D.L."/>
            <person name="Halpern A.L."/>
            <person name="Halter G.M."/>
            <person name="Han M.V."/>
            <person name="Heger A."/>
            <person name="Hillier L."/>
            <person name="Hinrichs A.S."/>
            <person name="Holmes I."/>
            <person name="Hoskins R.A."/>
            <person name="Hubisz M.J."/>
            <person name="Hultmark D."/>
            <person name="Huntley M.A."/>
            <person name="Jaffe D.B."/>
            <person name="Jagadeeshan S."/>
            <person name="Jeck W.R."/>
            <person name="Johnson J."/>
            <person name="Jones C.D."/>
            <person name="Jordan W.C."/>
            <person name="Karpen G.H."/>
            <person name="Kataoka E."/>
            <person name="Keightley P.D."/>
            <person name="Kheradpour P."/>
            <person name="Kirkness E.F."/>
            <person name="Koerich L.B."/>
            <person name="Kristiansen K."/>
            <person name="Kudrna D."/>
            <person name="Kulathinal R.J."/>
            <person name="Kumar S."/>
            <person name="Kwok R."/>
            <person name="Lander E."/>
            <person name="Langley C.H."/>
            <person name="Lapoint R."/>
            <person name="Lazzaro B.P."/>
            <person name="Lee S.J."/>
            <person name="Levesque L."/>
            <person name="Li R."/>
            <person name="Lin C.F."/>
            <person name="Lin M.F."/>
            <person name="Lindblad-Toh K."/>
            <person name="Llopart A."/>
            <person name="Long M."/>
            <person name="Low L."/>
            <person name="Lozovsky E."/>
            <person name="Lu J."/>
            <person name="Luo M."/>
            <person name="Machado C.A."/>
            <person name="Makalowski W."/>
            <person name="Marzo M."/>
            <person name="Matsuda M."/>
            <person name="Matzkin L."/>
            <person name="McAllister B."/>
            <person name="McBride C.S."/>
            <person name="McKernan B."/>
            <person name="McKernan K."/>
            <person name="Mendez-Lago M."/>
            <person name="Minx P."/>
            <person name="Mollenhauer M.U."/>
            <person name="Montooth K."/>
            <person name="Mount S.M."/>
            <person name="Mu X."/>
            <person name="Myers E."/>
            <person name="Negre B."/>
            <person name="Newfeld S."/>
            <person name="Nielsen R."/>
            <person name="Noor M.A."/>
            <person name="O'Grady P."/>
            <person name="Pachter L."/>
            <person name="Papaceit M."/>
            <person name="Parisi M.J."/>
            <person name="Parisi M."/>
            <person name="Parts L."/>
            <person name="Pedersen J.S."/>
            <person name="Pesole G."/>
            <person name="Phillippy A.M."/>
            <person name="Ponting C.P."/>
            <person name="Pop M."/>
            <person name="Porcelli D."/>
            <person name="Powell J.R."/>
            <person name="Prohaska S."/>
            <person name="Pruitt K."/>
            <person name="Puig M."/>
            <person name="Quesneville H."/>
            <person name="Ram K.R."/>
            <person name="Rand D."/>
            <person name="Rasmussen M.D."/>
            <person name="Reed L.K."/>
            <person name="Reenan R."/>
            <person name="Reily A."/>
            <person name="Remington K.A."/>
            <person name="Rieger T.T."/>
            <person name="Ritchie M.G."/>
            <person name="Robin C."/>
            <person name="Rogers Y.H."/>
            <person name="Rohde C."/>
            <person name="Rozas J."/>
            <person name="Rubenfield M.J."/>
            <person name="Ruiz A."/>
            <person name="Russo S."/>
            <person name="Salzberg S.L."/>
            <person name="Sanchez-Gracia A."/>
            <person name="Saranga D.J."/>
            <person name="Sato H."/>
            <person name="Schaeffer S.W."/>
            <person name="Schatz M.C."/>
            <person name="Schlenke T."/>
            <person name="Schwartz R."/>
            <person name="Segarra C."/>
            <person name="Singh R.S."/>
            <person name="Sirot L."/>
            <person name="Sirota M."/>
            <person name="Sisneros N.B."/>
            <person name="Smith C.D."/>
            <person name="Smith T.F."/>
            <person name="Spieth J."/>
            <person name="Stage D.E."/>
            <person name="Stark A."/>
            <person name="Stephan W."/>
            <person name="Strausberg R.L."/>
            <person name="Strempel S."/>
            <person name="Sturgill D."/>
            <person name="Sutton G."/>
            <person name="Sutton G.G."/>
            <person name="Tao W."/>
            <person name="Teichmann S."/>
            <person name="Tobari Y.N."/>
            <person name="Tomimura Y."/>
            <person name="Tsolas J.M."/>
            <person name="Valente V.L."/>
            <person name="Venter E."/>
            <person name="Venter J.C."/>
            <person name="Vicario S."/>
            <person name="Vieira F.G."/>
            <person name="Vilella A.J."/>
            <person name="Villasante A."/>
            <person name="Walenz B."/>
            <person name="Wang J."/>
            <person name="Wasserman M."/>
            <person name="Watts T."/>
            <person name="Wilson D."/>
            <person name="Wilson R.K."/>
            <person name="Wing R.A."/>
            <person name="Wolfner M.F."/>
            <person name="Wong A."/>
            <person name="Wong G.K."/>
            <person name="Wu C.I."/>
            <person name="Wu G."/>
            <person name="Yamamoto D."/>
            <person name="Yang H.P."/>
            <person name="Yang S.P."/>
            <person name="Yorke J.A."/>
            <person name="Yoshida K."/>
            <person name="Zdobnov E."/>
            <person name="Zhang P."/>
            <person name="Zhang Y."/>
            <person name="Zimin A.V."/>
            <person name="Baldwin J."/>
            <person name="Abdouelleil A."/>
            <person name="Abdulkadir J."/>
            <person name="Abebe A."/>
            <person name="Abera B."/>
            <person name="Abreu J."/>
            <person name="Acer S.C."/>
            <person name="Aftuck L."/>
            <person name="Alexander A."/>
            <person name="An P."/>
            <person name="Anderson E."/>
            <person name="Anderson S."/>
            <person name="Arachi H."/>
            <person name="Azer M."/>
            <person name="Bachantsang P."/>
            <person name="Barry A."/>
            <person name="Bayul T."/>
            <person name="Berlin A."/>
            <person name="Bessette D."/>
            <person name="Bloom T."/>
            <person name="Blye J."/>
            <person name="Boguslavskiy L."/>
            <person name="Bonnet C."/>
            <person name="Boukhgalter B."/>
            <person name="Bourzgui I."/>
            <person name="Brown A."/>
            <person name="Cahill P."/>
            <person name="Channer S."/>
            <person name="Cheshatsang Y."/>
            <person name="Chuda L."/>
            <person name="Citroen M."/>
            <person name="Collymore A."/>
            <person name="Cooke P."/>
            <person name="Costello M."/>
            <person name="D'Aco K."/>
            <person name="Daza R."/>
            <person name="De Haan G."/>
            <person name="DeGray S."/>
            <person name="DeMaso C."/>
            <person name="Dhargay N."/>
            <person name="Dooley K."/>
            <person name="Dooley E."/>
            <person name="Doricent M."/>
            <person name="Dorje P."/>
            <person name="Dorjee K."/>
            <person name="Dupes A."/>
            <person name="Elong R."/>
            <person name="Falk J."/>
            <person name="Farina A."/>
            <person name="Faro S."/>
            <person name="Ferguson D."/>
            <person name="Fisher S."/>
            <person name="Foley C.D."/>
            <person name="Franke A."/>
            <person name="Friedrich D."/>
            <person name="Gadbois L."/>
            <person name="Gearin G."/>
            <person name="Gearin C.R."/>
            <person name="Giannoukos G."/>
            <person name="Goode T."/>
            <person name="Graham J."/>
            <person name="Grandbois E."/>
            <person name="Grewal S."/>
            <person name="Gyaltsen K."/>
            <person name="Hafez N."/>
            <person name="Hagos B."/>
            <person name="Hall J."/>
            <person name="Henson C."/>
            <person name="Hollinger A."/>
            <person name="Honan T."/>
            <person name="Huard M.D."/>
            <person name="Hughes L."/>
            <person name="Hurhula B."/>
            <person name="Husby M.E."/>
            <person name="Kamat A."/>
            <person name="Kanga B."/>
            <person name="Kashin S."/>
            <person name="Khazanovich D."/>
            <person name="Kisner P."/>
            <person name="Lance K."/>
            <person name="Lara M."/>
            <person name="Lee W."/>
            <person name="Lennon N."/>
            <person name="Letendre F."/>
            <person name="LeVine R."/>
            <person name="Lipovsky A."/>
            <person name="Liu X."/>
            <person name="Liu J."/>
            <person name="Liu S."/>
            <person name="Lokyitsang T."/>
            <person name="Lokyitsang Y."/>
            <person name="Lubonja R."/>
            <person name="Lui A."/>
            <person name="MacDonald P."/>
            <person name="Magnisalis V."/>
            <person name="Maru K."/>
            <person name="Matthews C."/>
            <person name="McCusker W."/>
            <person name="McDonough S."/>
            <person name="Mehta T."/>
            <person name="Meldrim J."/>
            <person name="Meneus L."/>
            <person name="Mihai O."/>
            <person name="Mihalev A."/>
            <person name="Mihova T."/>
            <person name="Mittelman R."/>
            <person name="Mlenga V."/>
            <person name="Montmayeur A."/>
            <person name="Mulrain L."/>
            <person name="Navidi A."/>
            <person name="Naylor J."/>
            <person name="Negash T."/>
            <person name="Nguyen T."/>
            <person name="Nguyen N."/>
            <person name="Nicol R."/>
            <person name="Norbu C."/>
            <person name="Norbu N."/>
            <person name="Novod N."/>
            <person name="O'Neill B."/>
            <person name="Osman S."/>
            <person name="Markiewicz E."/>
            <person name="Oyono O.L."/>
            <person name="Patti C."/>
            <person name="Phunkhang P."/>
            <person name="Pierre F."/>
            <person name="Priest M."/>
            <person name="Raghuraman S."/>
            <person name="Rege F."/>
            <person name="Reyes R."/>
            <person name="Rise C."/>
            <person name="Rogov P."/>
            <person name="Ross K."/>
            <person name="Ryan E."/>
            <person name="Settipalli S."/>
            <person name="Shea T."/>
            <person name="Sherpa N."/>
            <person name="Shi L."/>
            <person name="Shih D."/>
            <person name="Sparrow T."/>
            <person name="Spaulding J."/>
            <person name="Stalker J."/>
            <person name="Stange-Thomann N."/>
            <person name="Stavropoulos S."/>
            <person name="Stone C."/>
            <person name="Strader C."/>
            <person name="Tesfaye S."/>
            <person name="Thomson T."/>
            <person name="Thoulutsang Y."/>
            <person name="Thoulutsang D."/>
            <person name="Topham K."/>
            <person name="Topping I."/>
            <person name="Tsamla T."/>
            <person name="Vassiliev H."/>
            <person name="Vo A."/>
            <person name="Wangchuk T."/>
            <person name="Wangdi T."/>
            <person name="Weiand M."/>
            <person name="Wilkinson J."/>
            <person name="Wilson A."/>
            <person name="Yadav S."/>
            <person name="Young G."/>
            <person name="Yu Q."/>
            <person name="Zembek L."/>
            <person name="Zhong D."/>
            <person name="Zimmer A."/>
            <person name="Zwirko Z."/>
            <person name="Jaffe D.B."/>
            <person name="Alvarez P."/>
            <person name="Brockman W."/>
            <person name="Butler J."/>
            <person name="Chin C."/>
            <person name="Gnerre S."/>
            <person name="Grabherr M."/>
            <person name="Kleber M."/>
            <person name="Mauceli E."/>
            <person name="MacCallum I."/>
        </authorList>
    </citation>
    <scope>NUCLEOTIDE SEQUENCE [LARGE SCALE GENOMIC DNA]</scope>
    <source>
        <strain evidence="3">Tucson 15081-1352.22</strain>
    </source>
</reference>
<keyword evidence="1" id="KW-0175">Coiled coil</keyword>
<feature type="coiled-coil region" evidence="1">
    <location>
        <begin position="196"/>
        <end position="361"/>
    </location>
</feature>
<dbReference type="KEGG" id="dmo:Dmoj_GI10573"/>
<evidence type="ECO:0000313" key="2">
    <source>
        <dbReference type="EMBL" id="EDW16514.1"/>
    </source>
</evidence>
<dbReference type="OrthoDB" id="551053at2759"/>
<keyword evidence="3" id="KW-1185">Reference proteome</keyword>
<dbReference type="InParanoid" id="B4K8D2"/>
<evidence type="ECO:0000313" key="3">
    <source>
        <dbReference type="Proteomes" id="UP000009192"/>
    </source>
</evidence>
<dbReference type="SMR" id="B4K8D2"/>
<dbReference type="Proteomes" id="UP000009192">
    <property type="component" value="Unassembled WGS sequence"/>
</dbReference>
<dbReference type="AlphaFoldDB" id="B4K8D2"/>
<dbReference type="EMBL" id="CH933806">
    <property type="protein sequence ID" value="EDW16514.1"/>
    <property type="molecule type" value="Genomic_DNA"/>
</dbReference>
<accession>B4K8D2</accession>
<dbReference type="OMA" id="REDNQAK"/>
<dbReference type="FunCoup" id="B4K8D2">
    <property type="interactions" value="127"/>
</dbReference>
<gene>
    <name evidence="2" type="primary">Dmoj\GI10573</name>
    <name evidence="2" type="ORF">Dmoj_GI10573</name>
</gene>
<protein>
    <submittedName>
        <fullName evidence="2">Uncharacterized protein</fullName>
    </submittedName>
</protein>
<evidence type="ECO:0000256" key="1">
    <source>
        <dbReference type="SAM" id="Coils"/>
    </source>
</evidence>
<dbReference type="eggNOG" id="ENOG502T7YF">
    <property type="taxonomic scope" value="Eukaryota"/>
</dbReference>
<dbReference type="HOGENOM" id="CLU_742426_0_0_1"/>
<proteinExistence type="predicted"/>
<sequence>MSQEASHFEFPSGAGEVALGVERLIKETNEDLKNFRVEQSDLRSLISAVLLENRQLTGELGKYKRVVWSSSSEKLQERLDITNNALTKAMDQIEALKKEKHCLNTLQECSERTIKNMEAELDSCRAQLSNEDNEQMVQSYNKAIKVLEGRLAAQQEELRTQAKLIKVLHEHKQRCGEQIDHLQSQLKDRHRGEVTREDNQAKVTSLQKQIREFEKSLQHTRALLDESKKREIEAMRKVQDAIAISEAAVREKDEAEKRAASYKEEASNLAFNIGTIMDEAAKRVDNEVAQLKTKIAEKDKTIALIRGRMKTQMVEHKTAIELLESRNKRLSLKYNEALQQNEKLEMQVESCNKRLIELEQCAFNDETHHLASKKGYESQIHDYMLSYKALKSHYKKALNDLTKKFESAIYNLQKQKCELQADNDLLSGAVGDGR</sequence>
<feature type="coiled-coil region" evidence="1">
    <location>
        <begin position="72"/>
        <end position="157"/>
    </location>
</feature>
<dbReference type="PhylomeDB" id="B4K8D2"/>
<organism evidence="2 3">
    <name type="scientific">Drosophila mojavensis</name>
    <name type="common">Fruit fly</name>
    <dbReference type="NCBI Taxonomy" id="7230"/>
    <lineage>
        <taxon>Eukaryota</taxon>
        <taxon>Metazoa</taxon>
        <taxon>Ecdysozoa</taxon>
        <taxon>Arthropoda</taxon>
        <taxon>Hexapoda</taxon>
        <taxon>Insecta</taxon>
        <taxon>Pterygota</taxon>
        <taxon>Neoptera</taxon>
        <taxon>Endopterygota</taxon>
        <taxon>Diptera</taxon>
        <taxon>Brachycera</taxon>
        <taxon>Muscomorpha</taxon>
        <taxon>Ephydroidea</taxon>
        <taxon>Drosophilidae</taxon>
        <taxon>Drosophila</taxon>
    </lineage>
</organism>